<comment type="subcellular location">
    <subcellularLocation>
        <location evidence="1">Cell membrane</location>
        <topology evidence="1">Multi-pass membrane protein</topology>
    </subcellularLocation>
</comment>
<feature type="transmembrane region" description="Helical" evidence="8">
    <location>
        <begin position="621"/>
        <end position="645"/>
    </location>
</feature>
<comment type="caution">
    <text evidence="10">The sequence shown here is derived from an EMBL/GenBank/DDBJ whole genome shotgun (WGS) entry which is preliminary data.</text>
</comment>
<feature type="transmembrane region" description="Helical" evidence="8">
    <location>
        <begin position="809"/>
        <end position="842"/>
    </location>
</feature>
<evidence type="ECO:0000256" key="1">
    <source>
        <dbReference type="ARBA" id="ARBA00004651"/>
    </source>
</evidence>
<evidence type="ECO:0000256" key="5">
    <source>
        <dbReference type="ARBA" id="ARBA00023136"/>
    </source>
</evidence>
<keyword evidence="3 8" id="KW-0812">Transmembrane</keyword>
<feature type="transmembrane region" description="Helical" evidence="8">
    <location>
        <begin position="579"/>
        <end position="601"/>
    </location>
</feature>
<evidence type="ECO:0000313" key="10">
    <source>
        <dbReference type="EMBL" id="GAA2352333.1"/>
    </source>
</evidence>
<dbReference type="PANTHER" id="PTHR30572:SF4">
    <property type="entry name" value="ABC TRANSPORTER PERMEASE YTRF"/>
    <property type="match status" value="1"/>
</dbReference>
<evidence type="ECO:0000256" key="2">
    <source>
        <dbReference type="ARBA" id="ARBA00022475"/>
    </source>
</evidence>
<evidence type="ECO:0000256" key="6">
    <source>
        <dbReference type="ARBA" id="ARBA00038076"/>
    </source>
</evidence>
<keyword evidence="5 8" id="KW-0472">Membrane</keyword>
<feature type="transmembrane region" description="Helical" evidence="8">
    <location>
        <begin position="657"/>
        <end position="682"/>
    </location>
</feature>
<feature type="transmembrane region" description="Helical" evidence="8">
    <location>
        <begin position="723"/>
        <end position="749"/>
    </location>
</feature>
<evidence type="ECO:0000313" key="11">
    <source>
        <dbReference type="Proteomes" id="UP001501444"/>
    </source>
</evidence>
<comment type="similarity">
    <text evidence="6">Belongs to the ABC-4 integral membrane protein family.</text>
</comment>
<feature type="domain" description="ABC3 transporter permease C-terminal" evidence="9">
    <location>
        <begin position="580"/>
        <end position="685"/>
    </location>
</feature>
<keyword evidence="2" id="KW-1003">Cell membrane</keyword>
<evidence type="ECO:0000256" key="8">
    <source>
        <dbReference type="SAM" id="Phobius"/>
    </source>
</evidence>
<evidence type="ECO:0000256" key="7">
    <source>
        <dbReference type="SAM" id="MobiDB-lite"/>
    </source>
</evidence>
<dbReference type="Pfam" id="PF02687">
    <property type="entry name" value="FtsX"/>
    <property type="match status" value="1"/>
</dbReference>
<keyword evidence="4 8" id="KW-1133">Transmembrane helix</keyword>
<sequence>MLVATTGFTVLTGATDTARLQVTGEVDRTATAAYQVLVRPRNTRTQLETDKQKVRPNSLSGIYGGITQAQVDRIAALDGVDVAAPIGMVGYANTMTYQDVDITGLIDKSLDRQVIRIDRKFLGDRGLSSAEGRPYFAYITKHKISWPKIDGYGSKRAEFSNGEVIPGEKLCDNAIAVLEDGQSVCNWITEAVLSDLITDVQYTDLKIFRLTPDGQFEQGGMSAAAAGTSDRAVIGVSWTVPMLLAAVDPKAEARLVGLDKAVLNGRYLGPQDKVGKEYDTPITPVIAVRDPYPDNSLNISLSRIPVSNPPPGNQAHDALDALEALHGPVLETRSLQGQPVRLDGGQVLHPFMRTGGIDYDESPDGSLAAKTVPENSDAWRTPDAHGIILPWQIDDTSFRTIEQGHNLGATTVVGTYDPQKLTAFDPLSNVPMETYQPPEATGDDQATRDLLGGKPLRPDGNPAGYLSTPPTLLTSFDSLRELYKLEYMDVPDPVSAVRVRVAGVSGFTPASRERVRVVAERIAAETGLDVDITYGSSPAPQTVTIAAGKHGRPALRLSELWTRKGVAAAIVSAVDRKSVVLFALVLVVCALFLTNAVAAGVRDRRTELATLTALGWPARRVFAVVLGEVAAIGLVAGAGTMLLAAPLGALLDVRVPWGRALLAVPIALALSLLAGLAPAVGASRTRPARGLRPVALRPRRAGRPRGPIGMGLRNLLRVPGRTLLGAAALAIGITAATLLGAVTFAFHGAIVGTLLGDAVSLQVRSVDTIAVAATVLLGAIAVADVLYLNIRDRAAELATLRATGWTAGALGRLVAAEGFGIGVLGGLIGGGLGLAGAGWLVGAVTAGLIWTAAGALVAGALVATAAALVPALLLQRLPTAQLLAEE</sequence>
<organism evidence="10 11">
    <name type="scientific">Dactylosporangium salmoneum</name>
    <dbReference type="NCBI Taxonomy" id="53361"/>
    <lineage>
        <taxon>Bacteria</taxon>
        <taxon>Bacillati</taxon>
        <taxon>Actinomycetota</taxon>
        <taxon>Actinomycetes</taxon>
        <taxon>Micromonosporales</taxon>
        <taxon>Micromonosporaceae</taxon>
        <taxon>Dactylosporangium</taxon>
    </lineage>
</organism>
<reference evidence="10 11" key="1">
    <citation type="journal article" date="2019" name="Int. J. Syst. Evol. Microbiol.">
        <title>The Global Catalogue of Microorganisms (GCM) 10K type strain sequencing project: providing services to taxonomists for standard genome sequencing and annotation.</title>
        <authorList>
            <consortium name="The Broad Institute Genomics Platform"/>
            <consortium name="The Broad Institute Genome Sequencing Center for Infectious Disease"/>
            <person name="Wu L."/>
            <person name="Ma J."/>
        </authorList>
    </citation>
    <scope>NUCLEOTIDE SEQUENCE [LARGE SCALE GENOMIC DNA]</scope>
    <source>
        <strain evidence="10 11">JCM 3272</strain>
    </source>
</reference>
<evidence type="ECO:0000256" key="3">
    <source>
        <dbReference type="ARBA" id="ARBA00022692"/>
    </source>
</evidence>
<feature type="transmembrane region" description="Helical" evidence="8">
    <location>
        <begin position="848"/>
        <end position="874"/>
    </location>
</feature>
<proteinExistence type="inferred from homology"/>
<gene>
    <name evidence="10" type="ORF">GCM10010170_043040</name>
</gene>
<dbReference type="Proteomes" id="UP001501444">
    <property type="component" value="Unassembled WGS sequence"/>
</dbReference>
<keyword evidence="11" id="KW-1185">Reference proteome</keyword>
<feature type="transmembrane region" description="Helical" evidence="8">
    <location>
        <begin position="769"/>
        <end position="788"/>
    </location>
</feature>
<dbReference type="InterPro" id="IPR050250">
    <property type="entry name" value="Macrolide_Exporter_MacB"/>
</dbReference>
<evidence type="ECO:0000256" key="4">
    <source>
        <dbReference type="ARBA" id="ARBA00022989"/>
    </source>
</evidence>
<protein>
    <recommendedName>
        <fullName evidence="9">ABC3 transporter permease C-terminal domain-containing protein</fullName>
    </recommendedName>
</protein>
<name>A0ABN3GIE9_9ACTN</name>
<accession>A0ABN3GIE9</accession>
<feature type="region of interest" description="Disordered" evidence="7">
    <location>
        <begin position="436"/>
        <end position="468"/>
    </location>
</feature>
<dbReference type="InterPro" id="IPR003838">
    <property type="entry name" value="ABC3_permease_C"/>
</dbReference>
<evidence type="ECO:0000259" key="9">
    <source>
        <dbReference type="Pfam" id="PF02687"/>
    </source>
</evidence>
<dbReference type="PANTHER" id="PTHR30572">
    <property type="entry name" value="MEMBRANE COMPONENT OF TRANSPORTER-RELATED"/>
    <property type="match status" value="1"/>
</dbReference>
<dbReference type="EMBL" id="BAAARV010000032">
    <property type="protein sequence ID" value="GAA2352333.1"/>
    <property type="molecule type" value="Genomic_DNA"/>
</dbReference>